<feature type="domain" description="Apple" evidence="3">
    <location>
        <begin position="32"/>
        <end position="120"/>
    </location>
</feature>
<feature type="region of interest" description="Disordered" evidence="1">
    <location>
        <begin position="221"/>
        <end position="324"/>
    </location>
</feature>
<feature type="compositionally biased region" description="Acidic residues" evidence="1">
    <location>
        <begin position="375"/>
        <end position="384"/>
    </location>
</feature>
<dbReference type="PANTHER" id="PTHR47327">
    <property type="entry name" value="FI18240P1-RELATED"/>
    <property type="match status" value="1"/>
</dbReference>
<dbReference type="Proteomes" id="UP000887565">
    <property type="component" value="Unplaced"/>
</dbReference>
<dbReference type="PANTHER" id="PTHR47327:SF4">
    <property type="entry name" value="APPLE DOMAIN-CONTAINING PROTEIN-RELATED"/>
    <property type="match status" value="1"/>
</dbReference>
<feature type="compositionally biased region" description="Basic and acidic residues" evidence="1">
    <location>
        <begin position="268"/>
        <end position="289"/>
    </location>
</feature>
<dbReference type="InterPro" id="IPR052774">
    <property type="entry name" value="Celegans_DevNeuronal_Protein"/>
</dbReference>
<feature type="compositionally biased region" description="Basic and acidic residues" evidence="1">
    <location>
        <begin position="305"/>
        <end position="324"/>
    </location>
</feature>
<dbReference type="WBParaSite" id="nRc.2.0.1.t16776-RA">
    <property type="protein sequence ID" value="nRc.2.0.1.t16776-RA"/>
    <property type="gene ID" value="nRc.2.0.1.g16776"/>
</dbReference>
<reference evidence="5" key="1">
    <citation type="submission" date="2022-11" db="UniProtKB">
        <authorList>
            <consortium name="WormBaseParasite"/>
        </authorList>
    </citation>
    <scope>IDENTIFICATION</scope>
</reference>
<dbReference type="PROSITE" id="PS50948">
    <property type="entry name" value="PAN"/>
    <property type="match status" value="2"/>
</dbReference>
<feature type="chain" id="PRO_5037390863" evidence="2">
    <location>
        <begin position="18"/>
        <end position="473"/>
    </location>
</feature>
<dbReference type="InterPro" id="IPR003609">
    <property type="entry name" value="Pan_app"/>
</dbReference>
<proteinExistence type="predicted"/>
<evidence type="ECO:0000256" key="1">
    <source>
        <dbReference type="SAM" id="MobiDB-lite"/>
    </source>
</evidence>
<feature type="compositionally biased region" description="Polar residues" evidence="1">
    <location>
        <begin position="235"/>
        <end position="253"/>
    </location>
</feature>
<dbReference type="AlphaFoldDB" id="A0A915ISI1"/>
<evidence type="ECO:0000313" key="5">
    <source>
        <dbReference type="WBParaSite" id="nRc.2.0.1.t16776-RA"/>
    </source>
</evidence>
<dbReference type="SMART" id="SM00473">
    <property type="entry name" value="PAN_AP"/>
    <property type="match status" value="2"/>
</dbReference>
<evidence type="ECO:0000259" key="3">
    <source>
        <dbReference type="PROSITE" id="PS50948"/>
    </source>
</evidence>
<dbReference type="InterPro" id="IPR036383">
    <property type="entry name" value="TSP1_rpt_sf"/>
</dbReference>
<dbReference type="Pfam" id="PF00024">
    <property type="entry name" value="PAN_1"/>
    <property type="match status" value="2"/>
</dbReference>
<keyword evidence="2" id="KW-0732">Signal</keyword>
<dbReference type="Gene3D" id="3.50.4.10">
    <property type="entry name" value="Hepatocyte Growth Factor"/>
    <property type="match status" value="2"/>
</dbReference>
<dbReference type="GO" id="GO:0009653">
    <property type="term" value="P:anatomical structure morphogenesis"/>
    <property type="evidence" value="ECO:0007669"/>
    <property type="project" value="TreeGrafter"/>
</dbReference>
<feature type="signal peptide" evidence="2">
    <location>
        <begin position="1"/>
        <end position="17"/>
    </location>
</feature>
<dbReference type="InterPro" id="IPR000884">
    <property type="entry name" value="TSP1_rpt"/>
</dbReference>
<keyword evidence="4" id="KW-1185">Reference proteome</keyword>
<evidence type="ECO:0000313" key="4">
    <source>
        <dbReference type="Proteomes" id="UP000887565"/>
    </source>
</evidence>
<sequence length="473" mass="53019">MIFRSFLSATVFIVVRSATLPHSESPSDVLSCGSRLPAFVLSTDKKLDDKPDYTYKNVSEYECSYICSDSEDKAGTSIKCASLTYNRKTRKCNIYARKAEPTGDKELIFTPGIDYLEKVCLPDGSPISCGEQKFPRLDQIVIKGFAFDMVKTKRMDMCLQACIENNGLCQSVMFFHESGECILNKGTADDAEESLSEEKKDKVVYIEINCLKNTDKKITTEESQKPRLQSLAAKKSSTISASHTVAPTTRISKTSSASTSTTTASPLIEKREKTGIRKTQSEKENKQEGTEEDEENDLNLTEKLSVQKEKVKEEKTEVKQERTGKTEGLGLWEAWSECDRDKDGRQIRRRKCQGDKAFCEARTMESRPCSKPDSVVDEEDDDGDSDTRTPLPSKPRHPSAGTVANTGNDEEQSGSPALDQRFGAWSKWSKKCHKFRTEQPCTNERQVGFQTRQCLGNPFQCHGPSLRYCMISC</sequence>
<protein>
    <submittedName>
        <fullName evidence="5">Apple domain-containing protein</fullName>
    </submittedName>
</protein>
<dbReference type="SUPFAM" id="SSF57414">
    <property type="entry name" value="Hairpin loop containing domain-like"/>
    <property type="match status" value="2"/>
</dbReference>
<feature type="domain" description="Apple" evidence="3">
    <location>
        <begin position="129"/>
        <end position="210"/>
    </location>
</feature>
<dbReference type="PROSITE" id="PS50092">
    <property type="entry name" value="TSP1"/>
    <property type="match status" value="1"/>
</dbReference>
<accession>A0A915ISI1</accession>
<feature type="region of interest" description="Disordered" evidence="1">
    <location>
        <begin position="362"/>
        <end position="417"/>
    </location>
</feature>
<evidence type="ECO:0000256" key="2">
    <source>
        <dbReference type="SAM" id="SignalP"/>
    </source>
</evidence>
<organism evidence="4 5">
    <name type="scientific">Romanomermis culicivorax</name>
    <name type="common">Nematode worm</name>
    <dbReference type="NCBI Taxonomy" id="13658"/>
    <lineage>
        <taxon>Eukaryota</taxon>
        <taxon>Metazoa</taxon>
        <taxon>Ecdysozoa</taxon>
        <taxon>Nematoda</taxon>
        <taxon>Enoplea</taxon>
        <taxon>Dorylaimia</taxon>
        <taxon>Mermithida</taxon>
        <taxon>Mermithoidea</taxon>
        <taxon>Mermithidae</taxon>
        <taxon>Romanomermis</taxon>
    </lineage>
</organism>
<feature type="compositionally biased region" description="Low complexity" evidence="1">
    <location>
        <begin position="254"/>
        <end position="265"/>
    </location>
</feature>
<dbReference type="SUPFAM" id="SSF82895">
    <property type="entry name" value="TSP-1 type 1 repeat"/>
    <property type="match status" value="1"/>
</dbReference>
<name>A0A915ISI1_ROMCU</name>